<feature type="region of interest" description="Disordered" evidence="1">
    <location>
        <begin position="276"/>
        <end position="300"/>
    </location>
</feature>
<sequence length="321" mass="35804">MTGRVIDRETAGFLVLLIPLAIATVILLTAWPYILGLIGLLIAGKLWQNYQWLKRCEKINPFFIQLVKENKGCITPMDLSIKADLTGRTAQRFLDRKAEEYAAQRKQLEDKGIVYYFLTASSLGSIFDDSEPLLEEEITPLTSPGLIITSSATQPHSSELSVSQVAEAPVKLDEKLSESTVEEESPQVEEPQPSETSPSQEIEAQTDTALKEESPQVEEPQPSETSSSQETEAQTDTALSQEPQTPPQDSTLNSQTHSDTDNLELIQADLAKRLEINPSTVGRRKTDPDFPEWSQSKDPEGIAWKYKRKTKTFVPVKEEQT</sequence>
<feature type="transmembrane region" description="Helical" evidence="2">
    <location>
        <begin position="12"/>
        <end position="43"/>
    </location>
</feature>
<keyword evidence="2" id="KW-1133">Transmembrane helix</keyword>
<dbReference type="Proteomes" id="UP000002384">
    <property type="component" value="Chromosome"/>
</dbReference>
<dbReference type="STRING" id="65393.PCC7424_1557"/>
<dbReference type="RefSeq" id="WP_012598941.1">
    <property type="nucleotide sequence ID" value="NC_011729.1"/>
</dbReference>
<feature type="compositionally biased region" description="Polar residues" evidence="1">
    <location>
        <begin position="236"/>
        <end position="257"/>
    </location>
</feature>
<dbReference type="HOGENOM" id="CLU_075760_0_0_3"/>
<keyword evidence="2" id="KW-0472">Membrane</keyword>
<reference evidence="4" key="1">
    <citation type="journal article" date="2011" name="MBio">
        <title>Novel metabolic attributes of the genus Cyanothece, comprising a group of unicellular nitrogen-fixing Cyanobacteria.</title>
        <authorList>
            <person name="Bandyopadhyay A."/>
            <person name="Elvitigala T."/>
            <person name="Welsh E."/>
            <person name="Stockel J."/>
            <person name="Liberton M."/>
            <person name="Min H."/>
            <person name="Sherman L.A."/>
            <person name="Pakrasi H.B."/>
        </authorList>
    </citation>
    <scope>NUCLEOTIDE SEQUENCE [LARGE SCALE GENOMIC DNA]</scope>
    <source>
        <strain evidence="4">PCC 7424</strain>
    </source>
</reference>
<evidence type="ECO:0000313" key="3">
    <source>
        <dbReference type="EMBL" id="ACK69997.1"/>
    </source>
</evidence>
<dbReference type="OrthoDB" id="490216at2"/>
<dbReference type="AlphaFoldDB" id="B7K9M9"/>
<protein>
    <submittedName>
        <fullName evidence="3">Uncharacterized protein</fullName>
    </submittedName>
</protein>
<dbReference type="KEGG" id="cyc:PCC7424_1557"/>
<evidence type="ECO:0000256" key="1">
    <source>
        <dbReference type="SAM" id="MobiDB-lite"/>
    </source>
</evidence>
<evidence type="ECO:0000256" key="2">
    <source>
        <dbReference type="SAM" id="Phobius"/>
    </source>
</evidence>
<dbReference type="EMBL" id="CP001291">
    <property type="protein sequence ID" value="ACK69997.1"/>
    <property type="molecule type" value="Genomic_DNA"/>
</dbReference>
<dbReference type="eggNOG" id="COG3170">
    <property type="taxonomic scope" value="Bacteria"/>
</dbReference>
<feature type="compositionally biased region" description="Low complexity" evidence="1">
    <location>
        <begin position="217"/>
        <end position="235"/>
    </location>
</feature>
<feature type="compositionally biased region" description="Low complexity" evidence="1">
    <location>
        <begin position="188"/>
        <end position="201"/>
    </location>
</feature>
<accession>B7K9M9</accession>
<keyword evidence="2" id="KW-0812">Transmembrane</keyword>
<keyword evidence="4" id="KW-1185">Reference proteome</keyword>
<feature type="region of interest" description="Disordered" evidence="1">
    <location>
        <begin position="174"/>
        <end position="264"/>
    </location>
</feature>
<proteinExistence type="predicted"/>
<name>B7K9M9_GLOC7</name>
<organism evidence="3 4">
    <name type="scientific">Gloeothece citriformis (strain PCC 7424)</name>
    <name type="common">Cyanothece sp. (strain PCC 7424)</name>
    <dbReference type="NCBI Taxonomy" id="65393"/>
    <lineage>
        <taxon>Bacteria</taxon>
        <taxon>Bacillati</taxon>
        <taxon>Cyanobacteriota</taxon>
        <taxon>Cyanophyceae</taxon>
        <taxon>Oscillatoriophycideae</taxon>
        <taxon>Chroococcales</taxon>
        <taxon>Aphanothecaceae</taxon>
        <taxon>Gloeothece</taxon>
        <taxon>Gloeothece citriformis</taxon>
    </lineage>
</organism>
<gene>
    <name evidence="3" type="ordered locus">PCC7424_1557</name>
</gene>
<evidence type="ECO:0000313" key="4">
    <source>
        <dbReference type="Proteomes" id="UP000002384"/>
    </source>
</evidence>